<feature type="domain" description="Dynein heavy chain ATP-binding dynein motor region" evidence="14">
    <location>
        <begin position="2"/>
        <end position="185"/>
    </location>
</feature>
<evidence type="ECO:0000256" key="4">
    <source>
        <dbReference type="ARBA" id="ARBA00022701"/>
    </source>
</evidence>
<dbReference type="GO" id="GO:0051959">
    <property type="term" value="F:dynein light intermediate chain binding"/>
    <property type="evidence" value="ECO:0007669"/>
    <property type="project" value="InterPro"/>
</dbReference>
<protein>
    <recommendedName>
        <fullName evidence="19">Dynein heavy chain</fullName>
    </recommendedName>
</protein>
<evidence type="ECO:0000256" key="8">
    <source>
        <dbReference type="ARBA" id="ARBA00023054"/>
    </source>
</evidence>
<evidence type="ECO:0000256" key="7">
    <source>
        <dbReference type="ARBA" id="ARBA00023017"/>
    </source>
</evidence>
<dbReference type="PANTHER" id="PTHR22878">
    <property type="entry name" value="DYNEIN HEAVY CHAIN 6, AXONEMAL-LIKE-RELATED"/>
    <property type="match status" value="1"/>
</dbReference>
<dbReference type="InterPro" id="IPR041658">
    <property type="entry name" value="AAA_lid_11"/>
</dbReference>
<dbReference type="GO" id="GO:0030286">
    <property type="term" value="C:dynein complex"/>
    <property type="evidence" value="ECO:0007669"/>
    <property type="project" value="UniProtKB-KW"/>
</dbReference>
<dbReference type="PANTHER" id="PTHR22878:SF70">
    <property type="entry name" value="DYNEIN HEAVY CHAIN 2, AXONEMAL"/>
    <property type="match status" value="1"/>
</dbReference>
<evidence type="ECO:0000256" key="10">
    <source>
        <dbReference type="ARBA" id="ARBA00023175"/>
    </source>
</evidence>
<feature type="domain" description="Dynein heavy chain AAA lid" evidence="15">
    <location>
        <begin position="583"/>
        <end position="724"/>
    </location>
</feature>
<evidence type="ECO:0000259" key="13">
    <source>
        <dbReference type="Pfam" id="PF03028"/>
    </source>
</evidence>
<dbReference type="GO" id="GO:0005874">
    <property type="term" value="C:microtubule"/>
    <property type="evidence" value="ECO:0007669"/>
    <property type="project" value="UniProtKB-KW"/>
</dbReference>
<dbReference type="GO" id="GO:0045505">
    <property type="term" value="F:dynein intermediate chain binding"/>
    <property type="evidence" value="ECO:0007669"/>
    <property type="project" value="InterPro"/>
</dbReference>
<dbReference type="Pfam" id="PF18198">
    <property type="entry name" value="AAA_lid_11"/>
    <property type="match status" value="1"/>
</dbReference>
<dbReference type="FunFam" id="1.10.8.1220:FF:000001">
    <property type="entry name" value="Dynein axonemal heavy chain 5"/>
    <property type="match status" value="1"/>
</dbReference>
<keyword evidence="6" id="KW-0067">ATP-binding</keyword>
<keyword evidence="12" id="KW-0966">Cell projection</keyword>
<evidence type="ECO:0000256" key="2">
    <source>
        <dbReference type="ARBA" id="ARBA00008887"/>
    </source>
</evidence>
<comment type="subcellular location">
    <subcellularLocation>
        <location evidence="1">Cytoplasm</location>
        <location evidence="1">Cytoskeleton</location>
        <location evidence="1">Cilium axoneme</location>
    </subcellularLocation>
</comment>
<keyword evidence="18" id="KW-1185">Reference proteome</keyword>
<keyword evidence="10" id="KW-0505">Motor protein</keyword>
<evidence type="ECO:0000259" key="15">
    <source>
        <dbReference type="Pfam" id="PF18198"/>
    </source>
</evidence>
<evidence type="ECO:0000313" key="17">
    <source>
        <dbReference type="EMBL" id="CAL1684794.1"/>
    </source>
</evidence>
<keyword evidence="4" id="KW-0493">Microtubule</keyword>
<name>A0AAV2NYB2_9HYME</name>
<accession>A0AAV2NYB2</accession>
<keyword evidence="3" id="KW-0963">Cytoplasm</keyword>
<dbReference type="Gene3D" id="1.10.8.1220">
    <property type="match status" value="1"/>
</dbReference>
<evidence type="ECO:0000256" key="5">
    <source>
        <dbReference type="ARBA" id="ARBA00022741"/>
    </source>
</evidence>
<dbReference type="Pfam" id="PF18199">
    <property type="entry name" value="Dynein_C"/>
    <property type="match status" value="1"/>
</dbReference>
<dbReference type="GO" id="GO:0007018">
    <property type="term" value="P:microtubule-based movement"/>
    <property type="evidence" value="ECO:0007669"/>
    <property type="project" value="InterPro"/>
</dbReference>
<organism evidence="17 18">
    <name type="scientific">Lasius platythorax</name>
    <dbReference type="NCBI Taxonomy" id="488582"/>
    <lineage>
        <taxon>Eukaryota</taxon>
        <taxon>Metazoa</taxon>
        <taxon>Ecdysozoa</taxon>
        <taxon>Arthropoda</taxon>
        <taxon>Hexapoda</taxon>
        <taxon>Insecta</taxon>
        <taxon>Pterygota</taxon>
        <taxon>Neoptera</taxon>
        <taxon>Endopterygota</taxon>
        <taxon>Hymenoptera</taxon>
        <taxon>Apocrita</taxon>
        <taxon>Aculeata</taxon>
        <taxon>Formicoidea</taxon>
        <taxon>Formicidae</taxon>
        <taxon>Formicinae</taxon>
        <taxon>Lasius</taxon>
        <taxon>Lasius</taxon>
    </lineage>
</organism>
<evidence type="ECO:0000259" key="14">
    <source>
        <dbReference type="Pfam" id="PF12781"/>
    </source>
</evidence>
<dbReference type="Gene3D" id="3.10.490.20">
    <property type="match status" value="1"/>
</dbReference>
<dbReference type="GO" id="GO:0008569">
    <property type="term" value="F:minus-end-directed microtubule motor activity"/>
    <property type="evidence" value="ECO:0007669"/>
    <property type="project" value="InterPro"/>
</dbReference>
<evidence type="ECO:0000256" key="1">
    <source>
        <dbReference type="ARBA" id="ARBA00004430"/>
    </source>
</evidence>
<feature type="domain" description="Dynein heavy chain region D6 P-loop" evidence="13">
    <location>
        <begin position="433"/>
        <end position="546"/>
    </location>
</feature>
<evidence type="ECO:0000256" key="12">
    <source>
        <dbReference type="ARBA" id="ARBA00023273"/>
    </source>
</evidence>
<dbReference type="AlphaFoldDB" id="A0AAV2NYB2"/>
<evidence type="ECO:0000256" key="6">
    <source>
        <dbReference type="ARBA" id="ARBA00022840"/>
    </source>
</evidence>
<keyword evidence="9" id="KW-0969">Cilium</keyword>
<dbReference type="GO" id="GO:0005930">
    <property type="term" value="C:axoneme"/>
    <property type="evidence" value="ECO:0007669"/>
    <property type="project" value="UniProtKB-SubCell"/>
</dbReference>
<evidence type="ECO:0000259" key="16">
    <source>
        <dbReference type="Pfam" id="PF18199"/>
    </source>
</evidence>
<dbReference type="Gene3D" id="1.10.8.720">
    <property type="entry name" value="Region D6 of dynein motor"/>
    <property type="match status" value="1"/>
</dbReference>
<dbReference type="Pfam" id="PF12781">
    <property type="entry name" value="AAA_9"/>
    <property type="match status" value="1"/>
</dbReference>
<dbReference type="Gene3D" id="6.10.140.1060">
    <property type="match status" value="1"/>
</dbReference>
<gene>
    <name evidence="17" type="ORF">LPLAT_LOCUS10345</name>
</gene>
<dbReference type="InterPro" id="IPR027417">
    <property type="entry name" value="P-loop_NTPase"/>
</dbReference>
<dbReference type="Proteomes" id="UP001497644">
    <property type="component" value="Chromosome 5"/>
</dbReference>
<proteinExistence type="inferred from homology"/>
<dbReference type="GO" id="GO:0005524">
    <property type="term" value="F:ATP binding"/>
    <property type="evidence" value="ECO:0007669"/>
    <property type="project" value="UniProtKB-KW"/>
</dbReference>
<evidence type="ECO:0000313" key="18">
    <source>
        <dbReference type="Proteomes" id="UP001497644"/>
    </source>
</evidence>
<evidence type="ECO:0008006" key="19">
    <source>
        <dbReference type="Google" id="ProtNLM"/>
    </source>
</evidence>
<dbReference type="InterPro" id="IPR043160">
    <property type="entry name" value="Dynein_C_barrel"/>
</dbReference>
<dbReference type="Gene3D" id="3.40.50.300">
    <property type="entry name" value="P-loop containing nucleotide triphosphate hydrolases"/>
    <property type="match status" value="2"/>
</dbReference>
<dbReference type="InterPro" id="IPR004273">
    <property type="entry name" value="Dynein_heavy_D6_P-loop"/>
</dbReference>
<dbReference type="InterPro" id="IPR035706">
    <property type="entry name" value="AAA_9"/>
</dbReference>
<dbReference type="InterPro" id="IPR041228">
    <property type="entry name" value="Dynein_C"/>
</dbReference>
<evidence type="ECO:0000256" key="3">
    <source>
        <dbReference type="ARBA" id="ARBA00022490"/>
    </source>
</evidence>
<evidence type="ECO:0000256" key="9">
    <source>
        <dbReference type="ARBA" id="ARBA00023069"/>
    </source>
</evidence>
<sequence>MNQWIKTIEKKNDLDIVKLTDPDYMSVIERNIETGVPILLENIGERLEIVLEPILSKNIYKNEAARYIDIGAKSIRYSQNFRFYITTRLSNPDYTADVFSKLTVIDFSMPDGTLRDKLLDIVVSKERPELQEKFEALRIQDAANKKVLQQQEDNILSTLSSTTTNILEDESAIQTLDSSKTLTVNIMKRQEAARSMTEDINKFRDTYLQFADHCAGLFCTLTTLSNLNHMYRFSFSWFIQLYVTSIETSNRSVVLEKRLQFLKSSFTRNLHSSVCRSLFEKHKLLYSFLLCMKILMDARQITREEVEFFVSSDAEDDRDPVESAPEWLSTDKWRQICKLSGTVPELGELANDLRSNGAAWQKYCSAIPFRSHLMPRPWADSMTQFQRLMLVKIVRRDKIIVEIMRLIEDSMLEDVFNSYPHLQLSESYAESSCLTPIIFILPSYTSSLSLVSTYASARGYTSKLVSLSMGDGPQQGTADVLVEEARKEGGWVFLQNCHHAASWIPRLERICENLNLSGTSLDFRLWLSSCSIPDFPISVLQNSLKIAYDYPLRLKQSLLRAYRSEPVRSKEFFEGCPGRDKEFSKLLYGLCFFHGIVRERRHFGPQGWNVSYDFDHADFEISVRQLQNFISEAENNNVPFDTLLYLIGECNYGGKIVDSLDQRCLGYLLDSFCNARVISDSEYSFSNCTEHSVPRRCEYRDIIKHINDMQLDASPEAFACDENALIVKDAAIAREFLESVSYLDQIGSPNYEIVAQDRVLRAIDEINSKLPALFNVDEIRDKYPLITREPLNAILIHEAELINEVLAAIADSLSNLKSALNGEIILTDSLEDLSAEIDSNKVPRAWRPIGFGVVTGYLPNFINLLLKRVSFVQNWRETDLPRIIYLDALSCCKRFLSAILLVFSRRRDIPVEQITLDLRVTNNDSTSDDADAYYIHGLHLSGARWDAQRHVLIDSLTDIFWYDMPPIRLTCRIEERAVDNIYECPVYISPICNEVDTDMNKIRDCITSVSLETDKSHVHWMKRGTALFCQVDK</sequence>
<keyword evidence="8" id="KW-0175">Coiled coil</keyword>
<keyword evidence="7" id="KW-0243">Dynein</keyword>
<evidence type="ECO:0000256" key="11">
    <source>
        <dbReference type="ARBA" id="ARBA00023212"/>
    </source>
</evidence>
<comment type="similarity">
    <text evidence="2">Belongs to the dynein heavy chain family.</text>
</comment>
<dbReference type="Gene3D" id="1.20.1270.280">
    <property type="match status" value="1"/>
</dbReference>
<dbReference type="EMBL" id="OZ034828">
    <property type="protein sequence ID" value="CAL1684794.1"/>
    <property type="molecule type" value="Genomic_DNA"/>
</dbReference>
<keyword evidence="11" id="KW-0206">Cytoskeleton</keyword>
<dbReference type="InterPro" id="IPR026983">
    <property type="entry name" value="DHC"/>
</dbReference>
<reference evidence="17" key="1">
    <citation type="submission" date="2024-04" db="EMBL/GenBank/DDBJ databases">
        <authorList>
            <consortium name="Molecular Ecology Group"/>
        </authorList>
    </citation>
    <scope>NUCLEOTIDE SEQUENCE</scope>
</reference>
<dbReference type="Pfam" id="PF03028">
    <property type="entry name" value="Dynein_heavy"/>
    <property type="match status" value="1"/>
</dbReference>
<dbReference type="InterPro" id="IPR042219">
    <property type="entry name" value="AAA_lid_11_sf"/>
</dbReference>
<feature type="domain" description="Dynein heavy chain C-terminal" evidence="16">
    <location>
        <begin position="755"/>
        <end position="1029"/>
    </location>
</feature>
<keyword evidence="5" id="KW-0547">Nucleotide-binding</keyword>